<gene>
    <name evidence="1" type="ORF">SAMN02745161_1406</name>
</gene>
<sequence length="141" mass="15620">MKNKVITTEVVFVLFLFVLILAWPNLGMCSNVYTIGDASYDISLAKEKAPVKLGPLPVGSVPSIFPESFLEADGSYGGGVVYKTIPGAKKGLKELLKKGILPAELNWHIYELNAVWETDVYELKQGDYRLSKPCSVRKRVQ</sequence>
<name>A0A1N6FN57_9BACT</name>
<keyword evidence="2" id="KW-1185">Reference proteome</keyword>
<dbReference type="AlphaFoldDB" id="A0A1N6FN57"/>
<accession>A0A1N6FN57</accession>
<dbReference type="NCBIfam" id="NF041942">
    <property type="entry name" value="DVU2496_dom"/>
    <property type="match status" value="1"/>
</dbReference>
<reference evidence="2" key="1">
    <citation type="submission" date="2016-11" db="EMBL/GenBank/DDBJ databases">
        <authorList>
            <person name="Varghese N."/>
            <person name="Submissions S."/>
        </authorList>
    </citation>
    <scope>NUCLEOTIDE SEQUENCE [LARGE SCALE GENOMIC DNA]</scope>
    <source>
        <strain evidence="2">DSM 17456</strain>
    </source>
</reference>
<evidence type="ECO:0000313" key="1">
    <source>
        <dbReference type="EMBL" id="SIN96701.1"/>
    </source>
</evidence>
<proteinExistence type="predicted"/>
<dbReference type="InterPro" id="IPR049649">
    <property type="entry name" value="DVU2496-like_C"/>
</dbReference>
<protein>
    <submittedName>
        <fullName evidence="1">Uncharacterized protein</fullName>
    </submittedName>
</protein>
<organism evidence="1 2">
    <name type="scientific">Halodesulfovibrio marinisediminis DSM 17456</name>
    <dbReference type="NCBI Taxonomy" id="1121457"/>
    <lineage>
        <taxon>Bacteria</taxon>
        <taxon>Pseudomonadati</taxon>
        <taxon>Thermodesulfobacteriota</taxon>
        <taxon>Desulfovibrionia</taxon>
        <taxon>Desulfovibrionales</taxon>
        <taxon>Desulfovibrionaceae</taxon>
        <taxon>Halodesulfovibrio</taxon>
    </lineage>
</organism>
<dbReference type="EMBL" id="FSRG01000004">
    <property type="protein sequence ID" value="SIN96701.1"/>
    <property type="molecule type" value="Genomic_DNA"/>
</dbReference>
<dbReference type="RefSeq" id="WP_074216223.1">
    <property type="nucleotide sequence ID" value="NZ_FSRG01000004.1"/>
</dbReference>
<evidence type="ECO:0000313" key="2">
    <source>
        <dbReference type="Proteomes" id="UP000184694"/>
    </source>
</evidence>
<dbReference type="OrthoDB" id="5638731at2"/>
<dbReference type="Proteomes" id="UP000184694">
    <property type="component" value="Unassembled WGS sequence"/>
</dbReference>